<dbReference type="InterPro" id="IPR025996">
    <property type="entry name" value="MT1864/Rv1816-like_C"/>
</dbReference>
<dbReference type="InterPro" id="IPR009057">
    <property type="entry name" value="Homeodomain-like_sf"/>
</dbReference>
<accession>A0A2W5NUG6</accession>
<dbReference type="Gene3D" id="1.10.357.10">
    <property type="entry name" value="Tetracycline Repressor, domain 2"/>
    <property type="match status" value="1"/>
</dbReference>
<evidence type="ECO:0000313" key="5">
    <source>
        <dbReference type="Proteomes" id="UP000249082"/>
    </source>
</evidence>
<evidence type="ECO:0000256" key="2">
    <source>
        <dbReference type="ARBA" id="ARBA00023163"/>
    </source>
</evidence>
<dbReference type="Pfam" id="PF13305">
    <property type="entry name" value="TetR_C_33"/>
    <property type="match status" value="1"/>
</dbReference>
<dbReference type="SUPFAM" id="SSF48498">
    <property type="entry name" value="Tetracyclin repressor-like, C-terminal domain"/>
    <property type="match status" value="1"/>
</dbReference>
<evidence type="ECO:0000259" key="3">
    <source>
        <dbReference type="Pfam" id="PF13305"/>
    </source>
</evidence>
<dbReference type="AlphaFoldDB" id="A0A2W5NUG6"/>
<name>A0A2W5NUG6_9SPHN</name>
<evidence type="ECO:0000256" key="1">
    <source>
        <dbReference type="ARBA" id="ARBA00023015"/>
    </source>
</evidence>
<dbReference type="SUPFAM" id="SSF46689">
    <property type="entry name" value="Homeodomain-like"/>
    <property type="match status" value="1"/>
</dbReference>
<dbReference type="Proteomes" id="UP000249082">
    <property type="component" value="Unassembled WGS sequence"/>
</dbReference>
<gene>
    <name evidence="4" type="ORF">DI555_12865</name>
</gene>
<keyword evidence="1" id="KW-0805">Transcription regulation</keyword>
<organism evidence="4 5">
    <name type="scientific">Novosphingobium pentaromativorans</name>
    <dbReference type="NCBI Taxonomy" id="205844"/>
    <lineage>
        <taxon>Bacteria</taxon>
        <taxon>Pseudomonadati</taxon>
        <taxon>Pseudomonadota</taxon>
        <taxon>Alphaproteobacteria</taxon>
        <taxon>Sphingomonadales</taxon>
        <taxon>Sphingomonadaceae</taxon>
        <taxon>Novosphingobium</taxon>
    </lineage>
</organism>
<dbReference type="EMBL" id="QFPX01000009">
    <property type="protein sequence ID" value="PZQ54315.1"/>
    <property type="molecule type" value="Genomic_DNA"/>
</dbReference>
<evidence type="ECO:0000313" key="4">
    <source>
        <dbReference type="EMBL" id="PZQ54315.1"/>
    </source>
</evidence>
<sequence length="213" mass="23604">MGRRSDHSRQELAQMLVVEGHKHMAEVGFSRFSAREVAKRIGYSIGTLYNVMGSYDHLVMAINTRTFVLWTAYMQERLAGAEKDPIRALVEGYFGFAHANRNAWTAIYDHHLPPDFALPEEHEAVRGRLTDLVVAKVAALLPDACREAAPRLARSLVATVHGHCVFDLNGSFRLMGEQAPVEMALDRVRESLAIAQGGGDLTEFVIDRGSQDG</sequence>
<proteinExistence type="predicted"/>
<reference evidence="4 5" key="1">
    <citation type="submission" date="2017-08" db="EMBL/GenBank/DDBJ databases">
        <title>Infants hospitalized years apart are colonized by the same room-sourced microbial strains.</title>
        <authorList>
            <person name="Brooks B."/>
            <person name="Olm M.R."/>
            <person name="Firek B.A."/>
            <person name="Baker R."/>
            <person name="Thomas B.C."/>
            <person name="Morowitz M.J."/>
            <person name="Banfield J.F."/>
        </authorList>
    </citation>
    <scope>NUCLEOTIDE SEQUENCE [LARGE SCALE GENOMIC DNA]</scope>
    <source>
        <strain evidence="4">S2_005_002_R2_33</strain>
    </source>
</reference>
<dbReference type="InterPro" id="IPR036271">
    <property type="entry name" value="Tet_transcr_reg_TetR-rel_C_sf"/>
</dbReference>
<comment type="caution">
    <text evidence="4">The sequence shown here is derived from an EMBL/GenBank/DDBJ whole genome shotgun (WGS) entry which is preliminary data.</text>
</comment>
<keyword evidence="2" id="KW-0804">Transcription</keyword>
<feature type="domain" description="HTH-type transcriptional regulator MT1864/Rv1816-like C-terminal" evidence="3">
    <location>
        <begin position="86"/>
        <end position="178"/>
    </location>
</feature>
<protein>
    <submittedName>
        <fullName evidence="4">TetR family transcriptional regulator</fullName>
    </submittedName>
</protein>